<feature type="binding site" evidence="2">
    <location>
        <position position="179"/>
    </location>
    <ligand>
        <name>Zn(2+)</name>
        <dbReference type="ChEBI" id="CHEBI:29105"/>
        <label>1</label>
        <note>catalytic</note>
    </ligand>
</feature>
<comment type="cofactor">
    <cofactor evidence="2">
        <name>Zn(2+)</name>
        <dbReference type="ChEBI" id="CHEBI:29105"/>
    </cofactor>
    <text evidence="2">Binds 2 Zn(2+) ions per subunit. One is catalytic and the other provides a structural contribution.</text>
</comment>
<keyword evidence="2" id="KW-0479">Metal-binding</keyword>
<gene>
    <name evidence="3" type="ORF">SAMN04488558_10855</name>
</gene>
<dbReference type="SUPFAM" id="SSF51569">
    <property type="entry name" value="Aldolase"/>
    <property type="match status" value="1"/>
</dbReference>
<keyword evidence="2" id="KW-0862">Zinc</keyword>
<evidence type="ECO:0000256" key="1">
    <source>
        <dbReference type="PIRSR" id="PIRSR001359-1"/>
    </source>
</evidence>
<protein>
    <submittedName>
        <fullName evidence="3">Fructose-bisphosphate aldolase, class II</fullName>
    </submittedName>
</protein>
<name>A0A1H9F3A7_9LACT</name>
<evidence type="ECO:0000256" key="2">
    <source>
        <dbReference type="PIRSR" id="PIRSR001359-3"/>
    </source>
</evidence>
<dbReference type="CDD" id="cd00947">
    <property type="entry name" value="TBP_aldolase_IIB"/>
    <property type="match status" value="1"/>
</dbReference>
<feature type="binding site" evidence="2">
    <location>
        <position position="103"/>
    </location>
    <ligand>
        <name>Zn(2+)</name>
        <dbReference type="ChEBI" id="CHEBI:29105"/>
        <label>2</label>
    </ligand>
</feature>
<dbReference type="PROSITE" id="PS00602">
    <property type="entry name" value="ALDOLASE_CLASS_II_1"/>
    <property type="match status" value="1"/>
</dbReference>
<reference evidence="3 4" key="1">
    <citation type="submission" date="2016-10" db="EMBL/GenBank/DDBJ databases">
        <authorList>
            <person name="de Groot N.N."/>
        </authorList>
    </citation>
    <scope>NUCLEOTIDE SEQUENCE [LARGE SCALE GENOMIC DNA]</scope>
    <source>
        <strain evidence="3 4">DSM 15695</strain>
    </source>
</reference>
<dbReference type="GO" id="GO:0016832">
    <property type="term" value="F:aldehyde-lyase activity"/>
    <property type="evidence" value="ECO:0007669"/>
    <property type="project" value="InterPro"/>
</dbReference>
<dbReference type="GO" id="GO:0008270">
    <property type="term" value="F:zinc ion binding"/>
    <property type="evidence" value="ECO:0007669"/>
    <property type="project" value="InterPro"/>
</dbReference>
<sequence>MKITAKQLLYQARRQHFSVPATNFIDLDSARTFVATAEARGLPLILAYAQSHRHILSLEEAAAIGNLMADQVSVPVVLHLDHGEDINFIGQAIELGFSSVMIDASMDSFEVNIAKTKEVVALAHAHGVSVEAELGHVGANDISEASQVTDSIDTEVDDVIEFIQQTGVDSLAVSIGTAHGLYKGEPKLNFERLQEIYAMTEIPLVLHGGSSTGDENLKRCARQGISKINIYSDFIHAAYQAIQTQVPQDYIALKSVANHAMAQVLKHYYDVFETQALKEEYDA</sequence>
<organism evidence="3 4">
    <name type="scientific">Ignavigranum ruoffiae</name>
    <dbReference type="NCBI Taxonomy" id="89093"/>
    <lineage>
        <taxon>Bacteria</taxon>
        <taxon>Bacillati</taxon>
        <taxon>Bacillota</taxon>
        <taxon>Bacilli</taxon>
        <taxon>Lactobacillales</taxon>
        <taxon>Aerococcaceae</taxon>
        <taxon>Ignavigranum</taxon>
    </lineage>
</organism>
<feature type="binding site" evidence="2">
    <location>
        <position position="207"/>
    </location>
    <ligand>
        <name>Zn(2+)</name>
        <dbReference type="ChEBI" id="CHEBI:29105"/>
        <label>1</label>
        <note>catalytic</note>
    </ligand>
</feature>
<dbReference type="Proteomes" id="UP000198833">
    <property type="component" value="Unassembled WGS sequence"/>
</dbReference>
<dbReference type="PIRSF" id="PIRSF001359">
    <property type="entry name" value="F_bP_aldolase_II"/>
    <property type="match status" value="1"/>
</dbReference>
<keyword evidence="4" id="KW-1185">Reference proteome</keyword>
<dbReference type="RefSeq" id="WP_092572217.1">
    <property type="nucleotide sequence ID" value="NZ_FOEN01000008.1"/>
</dbReference>
<feature type="active site" description="Proton donor" evidence="1">
    <location>
        <position position="81"/>
    </location>
</feature>
<dbReference type="OrthoDB" id="9803995at2"/>
<evidence type="ECO:0000313" key="4">
    <source>
        <dbReference type="Proteomes" id="UP000198833"/>
    </source>
</evidence>
<accession>A0A1H9F3A7</accession>
<dbReference type="STRING" id="89093.SAMN04488558_10855"/>
<dbReference type="InterPro" id="IPR013785">
    <property type="entry name" value="Aldolase_TIM"/>
</dbReference>
<feature type="binding site" evidence="2">
    <location>
        <position position="82"/>
    </location>
    <ligand>
        <name>Zn(2+)</name>
        <dbReference type="ChEBI" id="CHEBI:29105"/>
        <label>1</label>
        <note>catalytic</note>
    </ligand>
</feature>
<dbReference type="EMBL" id="FOEN01000008">
    <property type="protein sequence ID" value="SEQ32339.1"/>
    <property type="molecule type" value="Genomic_DNA"/>
</dbReference>
<dbReference type="InterPro" id="IPR050246">
    <property type="entry name" value="Class_II_FBP_aldolase"/>
</dbReference>
<dbReference type="GO" id="GO:0005975">
    <property type="term" value="P:carbohydrate metabolic process"/>
    <property type="evidence" value="ECO:0007669"/>
    <property type="project" value="InterPro"/>
</dbReference>
<proteinExistence type="predicted"/>
<dbReference type="InterPro" id="IPR000771">
    <property type="entry name" value="FBA_II"/>
</dbReference>
<dbReference type="PANTHER" id="PTHR30304">
    <property type="entry name" value="D-TAGATOSE-1,6-BISPHOSPHATE ALDOLASE"/>
    <property type="match status" value="1"/>
</dbReference>
<feature type="binding site" evidence="2">
    <location>
        <position position="133"/>
    </location>
    <ligand>
        <name>Zn(2+)</name>
        <dbReference type="ChEBI" id="CHEBI:29105"/>
        <label>2</label>
    </ligand>
</feature>
<dbReference type="NCBIfam" id="TIGR00167">
    <property type="entry name" value="cbbA"/>
    <property type="match status" value="1"/>
</dbReference>
<dbReference type="AlphaFoldDB" id="A0A1H9F3A7"/>
<evidence type="ECO:0000313" key="3">
    <source>
        <dbReference type="EMBL" id="SEQ32339.1"/>
    </source>
</evidence>
<dbReference type="Pfam" id="PF01116">
    <property type="entry name" value="F_bP_aldolase"/>
    <property type="match status" value="1"/>
</dbReference>
<dbReference type="Gene3D" id="3.20.20.70">
    <property type="entry name" value="Aldolase class I"/>
    <property type="match status" value="1"/>
</dbReference>
<dbReference type="PANTHER" id="PTHR30304:SF0">
    <property type="entry name" value="D-TAGATOSE-1,6-BISPHOSPHATE ALDOLASE SUBUNIT GATY-RELATED"/>
    <property type="match status" value="1"/>
</dbReference>